<evidence type="ECO:0000313" key="12">
    <source>
        <dbReference type="EMBL" id="CAG5113986.1"/>
    </source>
</evidence>
<comment type="subunit">
    <text evidence="8">Homooctamer; active form. Homohexamer; low activity form.</text>
</comment>
<dbReference type="EMBL" id="OU015567">
    <property type="protein sequence ID" value="CAG5113986.1"/>
    <property type="molecule type" value="Genomic_DNA"/>
</dbReference>
<proteinExistence type="inferred from homology"/>
<accession>A0ABN7T846</accession>
<sequence length="616" mass="69677">MSGYEPPVGHILHSSYGHGVLRELAAFDSKISPVNLMLPLFVTNSSPDALEPINALPGVSRYGINNLIPFLSQQVAKGLRSVIIFGVDVKSTKDAVGSSADCETGPTIEAIKLIKSKYPQSGIDNNSGEAFYGPFREAAGSAPKFGDRRNYQLPPGASSLAMRCNDRDANEGADILMCSRMVVLNLYLIRHGETSYNKAGILQGQLDIPLSEMGRDQESASTHERQRLAEAKVLPKADLVYSSPLSRALETAKIATNDIGEERIICDDLLKEKGMGKLEGKLRSEVDWNSPEMEADADVKYRAVNFLRSLIEEAKVDKTILIFAHGFLLKMLFRHFLGLKNFDFGEYKAEAKETMKNTAFHHIVIKKTSGFKEKHKANCQSQQVNSWKIVEFLLPALLFSIIKGGRTIVSEMIGHTKQAAIAAIRHRLDDHNWDYTPQYTFDELQHERFLRTSRQYLRRRISNFQQDSTFALHYLDRTKLMMNEGDLGKQLAILINPDIFHDVNEQAVLFKLDELWFNHVCKAVFADFYCCKCGFLMLDEPELLKHMLDKHRKDVKAAVRNNDDEADRLMREAVHASSKKIQIQEYFRDNHARFARASSYTITLHSWINGDQVDDI</sequence>
<keyword evidence="14" id="KW-1185">Reference proteome</keyword>
<dbReference type="InterPro" id="IPR013078">
    <property type="entry name" value="His_Pase_superF_clade-1"/>
</dbReference>
<dbReference type="SMART" id="SM01004">
    <property type="entry name" value="ALAD"/>
    <property type="match status" value="1"/>
</dbReference>
<dbReference type="PANTHER" id="PTHR11458:SF0">
    <property type="entry name" value="DELTA-AMINOLEVULINIC ACID DEHYDRATASE"/>
    <property type="match status" value="1"/>
</dbReference>
<dbReference type="Gene3D" id="3.20.20.70">
    <property type="entry name" value="Aldolase class I"/>
    <property type="match status" value="2"/>
</dbReference>
<keyword evidence="6" id="KW-0627">Porphyrin biosynthesis</keyword>
<evidence type="ECO:0000256" key="10">
    <source>
        <dbReference type="ARBA" id="ARBA00047651"/>
    </source>
</evidence>
<evidence type="ECO:0000256" key="8">
    <source>
        <dbReference type="ARBA" id="ARBA00025861"/>
    </source>
</evidence>
<dbReference type="Pfam" id="PF00300">
    <property type="entry name" value="His_Phos_1"/>
    <property type="match status" value="1"/>
</dbReference>
<evidence type="ECO:0000313" key="13">
    <source>
        <dbReference type="EMBL" id="CAG5113991.1"/>
    </source>
</evidence>
<keyword evidence="5" id="KW-0456">Lyase</keyword>
<name>A0ABN7T846_OIKDI</name>
<dbReference type="PROSITE" id="PS00028">
    <property type="entry name" value="ZINC_FINGER_C2H2_1"/>
    <property type="match status" value="1"/>
</dbReference>
<dbReference type="InterPro" id="IPR013087">
    <property type="entry name" value="Znf_C2H2_type"/>
</dbReference>
<dbReference type="PANTHER" id="PTHR11458">
    <property type="entry name" value="DELTA-AMINOLEVULINIC ACID DEHYDRATASE"/>
    <property type="match status" value="1"/>
</dbReference>
<gene>
    <name evidence="12" type="ORF">OKIOD_LOCUS16836</name>
    <name evidence="13" type="ORF">OKIOD_LOCUS16841</name>
</gene>
<keyword evidence="4" id="KW-0350">Heme biosynthesis</keyword>
<dbReference type="Pfam" id="PF00490">
    <property type="entry name" value="ALAD"/>
    <property type="match status" value="2"/>
</dbReference>
<evidence type="ECO:0000256" key="9">
    <source>
        <dbReference type="ARBA" id="ARBA00032837"/>
    </source>
</evidence>
<dbReference type="EMBL" id="OU015567">
    <property type="protein sequence ID" value="CAG5113991.1"/>
    <property type="molecule type" value="Genomic_DNA"/>
</dbReference>
<evidence type="ECO:0000256" key="3">
    <source>
        <dbReference type="ARBA" id="ARBA00012053"/>
    </source>
</evidence>
<dbReference type="Proteomes" id="UP001158576">
    <property type="component" value="Chromosome 2"/>
</dbReference>
<dbReference type="CDD" id="cd07067">
    <property type="entry name" value="HP_PGM_like"/>
    <property type="match status" value="1"/>
</dbReference>
<dbReference type="SUPFAM" id="SSF53254">
    <property type="entry name" value="Phosphoglycerate mutase-like"/>
    <property type="match status" value="1"/>
</dbReference>
<dbReference type="SMART" id="SM00855">
    <property type="entry name" value="PGAM"/>
    <property type="match status" value="1"/>
</dbReference>
<evidence type="ECO:0000313" key="14">
    <source>
        <dbReference type="Proteomes" id="UP001158576"/>
    </source>
</evidence>
<comment type="catalytic activity">
    <reaction evidence="10">
        <text>2 5-aminolevulinate = porphobilinogen + 2 H2O + H(+)</text>
        <dbReference type="Rhea" id="RHEA:24064"/>
        <dbReference type="ChEBI" id="CHEBI:15377"/>
        <dbReference type="ChEBI" id="CHEBI:15378"/>
        <dbReference type="ChEBI" id="CHEBI:58126"/>
        <dbReference type="ChEBI" id="CHEBI:356416"/>
        <dbReference type="EC" id="4.2.1.24"/>
    </reaction>
</comment>
<evidence type="ECO:0000256" key="4">
    <source>
        <dbReference type="ARBA" id="ARBA00023133"/>
    </source>
</evidence>
<evidence type="ECO:0000256" key="1">
    <source>
        <dbReference type="ARBA" id="ARBA00004694"/>
    </source>
</evidence>
<dbReference type="EC" id="4.2.1.24" evidence="3"/>
<dbReference type="SUPFAM" id="SSF51569">
    <property type="entry name" value="Aldolase"/>
    <property type="match status" value="1"/>
</dbReference>
<protein>
    <recommendedName>
        <fullName evidence="3">porphobilinogen synthase</fullName>
        <ecNumber evidence="3">4.2.1.24</ecNumber>
    </recommendedName>
    <alternativeName>
        <fullName evidence="9">Porphobilinogen synthase</fullName>
    </alternativeName>
</protein>
<evidence type="ECO:0000256" key="6">
    <source>
        <dbReference type="ARBA" id="ARBA00023244"/>
    </source>
</evidence>
<dbReference type="InterPro" id="IPR029033">
    <property type="entry name" value="His_PPase_superfam"/>
</dbReference>
<comment type="function">
    <text evidence="7">Catalyzes an early step in the biosynthesis of tetrapyrroles. Binds two molecules of 5-aminolevulinate per subunit, each at a distinct site, and catalyzes their condensation to form porphobilinogen.</text>
</comment>
<organism evidence="13 14">
    <name type="scientific">Oikopleura dioica</name>
    <name type="common">Tunicate</name>
    <dbReference type="NCBI Taxonomy" id="34765"/>
    <lineage>
        <taxon>Eukaryota</taxon>
        <taxon>Metazoa</taxon>
        <taxon>Chordata</taxon>
        <taxon>Tunicata</taxon>
        <taxon>Appendicularia</taxon>
        <taxon>Copelata</taxon>
        <taxon>Oikopleuridae</taxon>
        <taxon>Oikopleura</taxon>
    </lineage>
</organism>
<evidence type="ECO:0000256" key="7">
    <source>
        <dbReference type="ARBA" id="ARBA00025628"/>
    </source>
</evidence>
<feature type="domain" description="C2H2-type" evidence="11">
    <location>
        <begin position="530"/>
        <end position="551"/>
    </location>
</feature>
<reference evidence="13 14" key="1">
    <citation type="submission" date="2021-04" db="EMBL/GenBank/DDBJ databases">
        <authorList>
            <person name="Bliznina A."/>
        </authorList>
    </citation>
    <scope>NUCLEOTIDE SEQUENCE [LARGE SCALE GENOMIC DNA]</scope>
</reference>
<evidence type="ECO:0000256" key="2">
    <source>
        <dbReference type="ARBA" id="ARBA00008055"/>
    </source>
</evidence>
<dbReference type="Gene3D" id="3.40.50.1240">
    <property type="entry name" value="Phosphoglycerate mutase-like"/>
    <property type="match status" value="1"/>
</dbReference>
<dbReference type="InterPro" id="IPR001345">
    <property type="entry name" value="PG/BPGM_mutase_AS"/>
</dbReference>
<dbReference type="PROSITE" id="PS00175">
    <property type="entry name" value="PG_MUTASE"/>
    <property type="match status" value="1"/>
</dbReference>
<evidence type="ECO:0000256" key="5">
    <source>
        <dbReference type="ARBA" id="ARBA00023239"/>
    </source>
</evidence>
<comment type="pathway">
    <text evidence="1">Porphyrin-containing compound metabolism; protoporphyrin-IX biosynthesis; coproporphyrinogen-III from 5-aminolevulinate: step 1/4.</text>
</comment>
<evidence type="ECO:0000259" key="11">
    <source>
        <dbReference type="PROSITE" id="PS00028"/>
    </source>
</evidence>
<dbReference type="InterPro" id="IPR013785">
    <property type="entry name" value="Aldolase_TIM"/>
</dbReference>
<comment type="similarity">
    <text evidence="2">Belongs to the ALAD family.</text>
</comment>
<dbReference type="InterPro" id="IPR001731">
    <property type="entry name" value="ALAD"/>
</dbReference>